<name>A0A1C4GR15_RHOSG</name>
<reference evidence="1 2" key="1">
    <citation type="submission" date="2017-07" db="EMBL/GenBank/DDBJ databases">
        <title>Draft sequence of Rhodococcus enclensis 23b-28.</title>
        <authorList>
            <person name="Besaury L."/>
            <person name="Sancelme M."/>
            <person name="Amato P."/>
            <person name="Lallement A."/>
            <person name="Delort A.-M."/>
        </authorList>
    </citation>
    <scope>NUCLEOTIDE SEQUENCE [LARGE SCALE GENOMIC DNA]</scope>
    <source>
        <strain evidence="1 2">23b-28</strain>
    </source>
</reference>
<evidence type="ECO:0000313" key="2">
    <source>
        <dbReference type="Proteomes" id="UP000230886"/>
    </source>
</evidence>
<dbReference type="Proteomes" id="UP000230886">
    <property type="component" value="Unassembled WGS sequence"/>
</dbReference>
<dbReference type="EMBL" id="NOVD01000036">
    <property type="protein sequence ID" value="PCK24173.1"/>
    <property type="molecule type" value="Genomic_DNA"/>
</dbReference>
<accession>A0A1C4GR15</accession>
<protein>
    <submittedName>
        <fullName evidence="1">Uncharacterized protein</fullName>
    </submittedName>
</protein>
<gene>
    <name evidence="1" type="ORF">CHR55_27415</name>
</gene>
<organism evidence="1 2">
    <name type="scientific">Rhodococcus qingshengii</name>
    <dbReference type="NCBI Taxonomy" id="334542"/>
    <lineage>
        <taxon>Bacteria</taxon>
        <taxon>Bacillati</taxon>
        <taxon>Actinomycetota</taxon>
        <taxon>Actinomycetes</taxon>
        <taxon>Mycobacteriales</taxon>
        <taxon>Nocardiaceae</taxon>
        <taxon>Rhodococcus</taxon>
        <taxon>Rhodococcus erythropolis group</taxon>
    </lineage>
</organism>
<comment type="caution">
    <text evidence="1">The sequence shown here is derived from an EMBL/GenBank/DDBJ whole genome shotgun (WGS) entry which is preliminary data.</text>
</comment>
<evidence type="ECO:0000313" key="1">
    <source>
        <dbReference type="EMBL" id="PCK24173.1"/>
    </source>
</evidence>
<proteinExistence type="predicted"/>
<sequence length="86" mass="9179">MSDHQGTLTGTNYERMTGMSKEITKILTVVAGIGGIGFAIGTLIGWLFLSDTMEPWQFGLIFALVVLFLGLLGAAPLASRLFTGRS</sequence>
<dbReference type="AlphaFoldDB" id="A0A1C4GR15"/>